<evidence type="ECO:0000313" key="14">
    <source>
        <dbReference type="Proteomes" id="UP000032336"/>
    </source>
</evidence>
<dbReference type="EMBL" id="JXUW01000007">
    <property type="protein sequence ID" value="KJE77104.1"/>
    <property type="molecule type" value="Genomic_DNA"/>
</dbReference>
<organism evidence="13 14">
    <name type="scientific">Ferrimicrobium acidiphilum DSM 19497</name>
    <dbReference type="NCBI Taxonomy" id="1121877"/>
    <lineage>
        <taxon>Bacteria</taxon>
        <taxon>Bacillati</taxon>
        <taxon>Actinomycetota</taxon>
        <taxon>Acidimicrobiia</taxon>
        <taxon>Acidimicrobiales</taxon>
        <taxon>Acidimicrobiaceae</taxon>
        <taxon>Ferrimicrobium</taxon>
    </lineage>
</organism>
<reference evidence="13 14" key="1">
    <citation type="submission" date="2015-01" db="EMBL/GenBank/DDBJ databases">
        <title>Draft genome of the acidophilic iron oxidizer Ferrimicrobium acidiphilum strain T23.</title>
        <authorList>
            <person name="Poehlein A."/>
            <person name="Eisen S."/>
            <person name="Schloemann M."/>
            <person name="Johnson B.D."/>
            <person name="Daniel R."/>
            <person name="Muehling M."/>
        </authorList>
    </citation>
    <scope>NUCLEOTIDE SEQUENCE [LARGE SCALE GENOMIC DNA]</scope>
    <source>
        <strain evidence="13 14">T23</strain>
    </source>
</reference>
<dbReference type="GO" id="GO:0046872">
    <property type="term" value="F:metal ion binding"/>
    <property type="evidence" value="ECO:0007669"/>
    <property type="project" value="UniProtKB-KW"/>
</dbReference>
<comment type="similarity">
    <text evidence="4">Belongs to the peptidase M20A family.</text>
</comment>
<evidence type="ECO:0000259" key="12">
    <source>
        <dbReference type="Pfam" id="PF07687"/>
    </source>
</evidence>
<evidence type="ECO:0000256" key="11">
    <source>
        <dbReference type="ARBA" id="ARBA00051301"/>
    </source>
</evidence>
<dbReference type="NCBIfam" id="TIGR01910">
    <property type="entry name" value="DapE-ArgE"/>
    <property type="match status" value="1"/>
</dbReference>
<comment type="catalytic activity">
    <reaction evidence="11">
        <text>N-succinyl-(2S,6S)-2,6-diaminopimelate + H2O = (2S,6S)-2,6-diaminopimelate + succinate</text>
        <dbReference type="Rhea" id="RHEA:22608"/>
        <dbReference type="ChEBI" id="CHEBI:15377"/>
        <dbReference type="ChEBI" id="CHEBI:30031"/>
        <dbReference type="ChEBI" id="CHEBI:57609"/>
        <dbReference type="ChEBI" id="CHEBI:58087"/>
        <dbReference type="EC" id="3.5.1.18"/>
    </reaction>
</comment>
<dbReference type="PATRIC" id="fig|1121877.4.peg.1121"/>
<dbReference type="SUPFAM" id="SSF55031">
    <property type="entry name" value="Bacterial exopeptidase dimerisation domain"/>
    <property type="match status" value="1"/>
</dbReference>
<evidence type="ECO:0000256" key="5">
    <source>
        <dbReference type="ARBA" id="ARBA00011921"/>
    </source>
</evidence>
<dbReference type="InterPro" id="IPR036264">
    <property type="entry name" value="Bact_exopeptidase_dim_dom"/>
</dbReference>
<dbReference type="PANTHER" id="PTHR43808">
    <property type="entry name" value="ACETYLORNITHINE DEACETYLASE"/>
    <property type="match status" value="1"/>
</dbReference>
<dbReference type="STRING" id="1121877.FEAC_10340"/>
<dbReference type="GO" id="GO:0009014">
    <property type="term" value="F:succinyl-diaminopimelate desuccinylase activity"/>
    <property type="evidence" value="ECO:0007669"/>
    <property type="project" value="UniProtKB-EC"/>
</dbReference>
<evidence type="ECO:0000256" key="10">
    <source>
        <dbReference type="ARBA" id="ARBA00023285"/>
    </source>
</evidence>
<dbReference type="PROSITE" id="PS00759">
    <property type="entry name" value="ARGE_DAPE_CPG2_2"/>
    <property type="match status" value="1"/>
</dbReference>
<dbReference type="GO" id="GO:0009089">
    <property type="term" value="P:lysine biosynthetic process via diaminopimelate"/>
    <property type="evidence" value="ECO:0007669"/>
    <property type="project" value="UniProtKB-UniPathway"/>
</dbReference>
<dbReference type="Pfam" id="PF07687">
    <property type="entry name" value="M20_dimer"/>
    <property type="match status" value="1"/>
</dbReference>
<comment type="pathway">
    <text evidence="3">Amino-acid biosynthesis; L-lysine biosynthesis via DAP pathway; LL-2,6-diaminopimelate from (S)-tetrahydrodipicolinate (succinylase route): step 3/3.</text>
</comment>
<dbReference type="GeneID" id="78372287"/>
<dbReference type="Gene3D" id="3.40.630.10">
    <property type="entry name" value="Zn peptidases"/>
    <property type="match status" value="2"/>
</dbReference>
<evidence type="ECO:0000256" key="9">
    <source>
        <dbReference type="ARBA" id="ARBA00022833"/>
    </source>
</evidence>
<dbReference type="InterPro" id="IPR010182">
    <property type="entry name" value="ArgE/DapE"/>
</dbReference>
<evidence type="ECO:0000313" key="13">
    <source>
        <dbReference type="EMBL" id="KJE77104.1"/>
    </source>
</evidence>
<evidence type="ECO:0000256" key="4">
    <source>
        <dbReference type="ARBA" id="ARBA00006247"/>
    </source>
</evidence>
<dbReference type="RefSeq" id="WP_035388902.1">
    <property type="nucleotide sequence ID" value="NZ_JQKF01000007.1"/>
</dbReference>
<dbReference type="Gene3D" id="3.30.70.360">
    <property type="match status" value="1"/>
</dbReference>
<dbReference type="UniPathway" id="UPA00034">
    <property type="reaction ID" value="UER00021"/>
</dbReference>
<evidence type="ECO:0000256" key="8">
    <source>
        <dbReference type="ARBA" id="ARBA00022801"/>
    </source>
</evidence>
<dbReference type="InterPro" id="IPR050072">
    <property type="entry name" value="Peptidase_M20A"/>
</dbReference>
<dbReference type="Proteomes" id="UP000032336">
    <property type="component" value="Unassembled WGS sequence"/>
</dbReference>
<keyword evidence="8 13" id="KW-0378">Hydrolase</keyword>
<keyword evidence="9" id="KW-0862">Zinc</keyword>
<dbReference type="InterPro" id="IPR011650">
    <property type="entry name" value="Peptidase_M20_dimer"/>
</dbReference>
<dbReference type="SUPFAM" id="SSF53187">
    <property type="entry name" value="Zn-dependent exopeptidases"/>
    <property type="match status" value="1"/>
</dbReference>
<dbReference type="OrthoDB" id="7055905at2"/>
<evidence type="ECO:0000256" key="3">
    <source>
        <dbReference type="ARBA" id="ARBA00005130"/>
    </source>
</evidence>
<name>A0A0D8FVX4_9ACTN</name>
<accession>A0A0D8FVX4</accession>
<dbReference type="eggNOG" id="COG0624">
    <property type="taxonomic scope" value="Bacteria"/>
</dbReference>
<dbReference type="InterPro" id="IPR001261">
    <property type="entry name" value="ArgE/DapE_CS"/>
</dbReference>
<proteinExistence type="inferred from homology"/>
<sequence>MDTSSPSELFHYLDTDGLIDFAQRLVKIRSVNDPSSGSTEQDAAQAVIELATGFGWTPIVDYVRPGRPNVIIRLHGSAPGSHLIFEGHTDVVSEGSRDLWDFDPFGGDIVEGRLLGRGSADMKGGLAAMLYAARALELSGDLVGTLTLAALVDEEELMLGVKDFVAKGYAEGALGAIVCEPEAGEICITQKGAIRLEVRFHGRISHGAMPTQGINPIPALMDILDFAQRTELQLQTQHDTDPLLGAISITPTVLQAGSRVQLNLTPPVATADFDLRTTPLVDHDELVSSFVTEVQRIAAKTGCQGEVEVIDDRPPTSIAADAALVKSLSEAHRVVLANEPVLGGVPGTTDGTILHRDGHLPVVVYGPGGKWIAHQANEFVEVTEIIAAAKVYLLAARDLLHSAR</sequence>
<comment type="caution">
    <text evidence="13">The sequence shown here is derived from an EMBL/GenBank/DDBJ whole genome shotgun (WGS) entry which is preliminary data.</text>
</comment>
<dbReference type="Pfam" id="PF01546">
    <property type="entry name" value="Peptidase_M20"/>
    <property type="match status" value="1"/>
</dbReference>
<evidence type="ECO:0000256" key="2">
    <source>
        <dbReference type="ARBA" id="ARBA00001947"/>
    </source>
</evidence>
<keyword evidence="7" id="KW-0479">Metal-binding</keyword>
<comment type="cofactor">
    <cofactor evidence="1">
        <name>Co(2+)</name>
        <dbReference type="ChEBI" id="CHEBI:48828"/>
    </cofactor>
</comment>
<dbReference type="CDD" id="cd08659">
    <property type="entry name" value="M20_ArgE_DapE-like"/>
    <property type="match status" value="1"/>
</dbReference>
<feature type="domain" description="Peptidase M20 dimerisation" evidence="12">
    <location>
        <begin position="188"/>
        <end position="300"/>
    </location>
</feature>
<evidence type="ECO:0000256" key="6">
    <source>
        <dbReference type="ARBA" id="ARBA00016853"/>
    </source>
</evidence>
<protein>
    <recommendedName>
        <fullName evidence="6">Probable succinyl-diaminopimelate desuccinylase</fullName>
        <ecNumber evidence="5">3.5.1.18</ecNumber>
    </recommendedName>
</protein>
<dbReference type="InterPro" id="IPR002933">
    <property type="entry name" value="Peptidase_M20"/>
</dbReference>
<gene>
    <name evidence="13" type="primary">dapE2</name>
    <name evidence="13" type="ORF">FEAC_10340</name>
</gene>
<evidence type="ECO:0000256" key="7">
    <source>
        <dbReference type="ARBA" id="ARBA00022723"/>
    </source>
</evidence>
<keyword evidence="10" id="KW-0170">Cobalt</keyword>
<keyword evidence="14" id="KW-1185">Reference proteome</keyword>
<dbReference type="EC" id="3.5.1.18" evidence="5"/>
<comment type="cofactor">
    <cofactor evidence="2">
        <name>Zn(2+)</name>
        <dbReference type="ChEBI" id="CHEBI:29105"/>
    </cofactor>
</comment>
<dbReference type="AlphaFoldDB" id="A0A0D8FVX4"/>
<evidence type="ECO:0000256" key="1">
    <source>
        <dbReference type="ARBA" id="ARBA00001941"/>
    </source>
</evidence>